<dbReference type="Proteomes" id="UP001149140">
    <property type="component" value="Unassembled WGS sequence"/>
</dbReference>
<evidence type="ECO:0000256" key="7">
    <source>
        <dbReference type="ARBA" id="ARBA00023136"/>
    </source>
</evidence>
<comment type="subcellular location">
    <subcellularLocation>
        <location evidence="1">Cell membrane</location>
        <topology evidence="1">Multi-pass membrane protein</topology>
    </subcellularLocation>
</comment>
<dbReference type="Pfam" id="PF07690">
    <property type="entry name" value="MFS_1"/>
    <property type="match status" value="1"/>
</dbReference>
<evidence type="ECO:0000313" key="10">
    <source>
        <dbReference type="EMBL" id="MDA0163214.1"/>
    </source>
</evidence>
<dbReference type="Gene3D" id="1.20.1250.20">
    <property type="entry name" value="MFS general substrate transporter like domains"/>
    <property type="match status" value="2"/>
</dbReference>
<dbReference type="PANTHER" id="PTHR43271">
    <property type="entry name" value="BLL2771 PROTEIN"/>
    <property type="match status" value="1"/>
</dbReference>
<dbReference type="GO" id="GO:0022857">
    <property type="term" value="F:transmembrane transporter activity"/>
    <property type="evidence" value="ECO:0007669"/>
    <property type="project" value="InterPro"/>
</dbReference>
<evidence type="ECO:0000259" key="9">
    <source>
        <dbReference type="PROSITE" id="PS50850"/>
    </source>
</evidence>
<dbReference type="PANTHER" id="PTHR43271:SF2">
    <property type="entry name" value="BLL2771 PROTEIN"/>
    <property type="match status" value="1"/>
</dbReference>
<feature type="transmembrane region" description="Helical" evidence="8">
    <location>
        <begin position="244"/>
        <end position="264"/>
    </location>
</feature>
<dbReference type="CDD" id="cd06174">
    <property type="entry name" value="MFS"/>
    <property type="match status" value="1"/>
</dbReference>
<keyword evidence="4" id="KW-1003">Cell membrane</keyword>
<evidence type="ECO:0000313" key="11">
    <source>
        <dbReference type="Proteomes" id="UP001149140"/>
    </source>
</evidence>
<reference evidence="10" key="1">
    <citation type="submission" date="2022-10" db="EMBL/GenBank/DDBJ databases">
        <title>The WGS of Solirubrobacter ginsenosidimutans DSM 21036.</title>
        <authorList>
            <person name="Jiang Z."/>
        </authorList>
    </citation>
    <scope>NUCLEOTIDE SEQUENCE</scope>
    <source>
        <strain evidence="10">DSM 21036</strain>
    </source>
</reference>
<dbReference type="EMBL" id="JAPDOD010000023">
    <property type="protein sequence ID" value="MDA0163214.1"/>
    <property type="molecule type" value="Genomic_DNA"/>
</dbReference>
<comment type="caution">
    <text evidence="10">The sequence shown here is derived from an EMBL/GenBank/DDBJ whole genome shotgun (WGS) entry which is preliminary data.</text>
</comment>
<feature type="transmembrane region" description="Helical" evidence="8">
    <location>
        <begin position="338"/>
        <end position="361"/>
    </location>
</feature>
<gene>
    <name evidence="10" type="ORF">OM076_23270</name>
</gene>
<evidence type="ECO:0000256" key="3">
    <source>
        <dbReference type="ARBA" id="ARBA00022448"/>
    </source>
</evidence>
<dbReference type="GO" id="GO:0005886">
    <property type="term" value="C:plasma membrane"/>
    <property type="evidence" value="ECO:0007669"/>
    <property type="project" value="UniProtKB-SubCell"/>
</dbReference>
<evidence type="ECO:0000256" key="6">
    <source>
        <dbReference type="ARBA" id="ARBA00022989"/>
    </source>
</evidence>
<feature type="transmembrane region" description="Helical" evidence="8">
    <location>
        <begin position="128"/>
        <end position="146"/>
    </location>
</feature>
<dbReference type="InterPro" id="IPR036259">
    <property type="entry name" value="MFS_trans_sf"/>
</dbReference>
<keyword evidence="6 8" id="KW-1133">Transmembrane helix</keyword>
<feature type="transmembrane region" description="Helical" evidence="8">
    <location>
        <begin position="97"/>
        <end position="116"/>
    </location>
</feature>
<evidence type="ECO:0000256" key="5">
    <source>
        <dbReference type="ARBA" id="ARBA00022692"/>
    </source>
</evidence>
<feature type="transmembrane region" description="Helical" evidence="8">
    <location>
        <begin position="73"/>
        <end position="91"/>
    </location>
</feature>
<feature type="transmembrane region" description="Helical" evidence="8">
    <location>
        <begin position="367"/>
        <end position="383"/>
    </location>
</feature>
<accession>A0A9X3S268</accession>
<comment type="similarity">
    <text evidence="2">Belongs to the major facilitator superfamily.</text>
</comment>
<dbReference type="AlphaFoldDB" id="A0A9X3S268"/>
<evidence type="ECO:0000256" key="4">
    <source>
        <dbReference type="ARBA" id="ARBA00022475"/>
    </source>
</evidence>
<dbReference type="RefSeq" id="WP_270042456.1">
    <property type="nucleotide sequence ID" value="NZ_JAPDOD010000023.1"/>
</dbReference>
<sequence length="396" mass="40339">MTAAWRMWALAAAFYLVAIFHRMSLGVASLDASERFGVSTSAIALLSTVQLGVYLAMQVPAGVMADRLGPRRSLTLGLLAMGVGELLFAFSPALGPAIVGRALVGAGDACMFLNVLRVAAFWLPPRRYALAAALTAAMGAFGQLLSTAPLSAALSDVGWTPTFAASGVLTALLAILAVNRLQDRPDGVAAPAHAALGPTLRRAWRAPQTRHGQWVHFALMAPFVTLTGLWAFPYLVQDQGLGRGTAAALLAAAVLAFGLSAPALGALGGRHPDRRGVLTSGAAAAIAAGLAILLAWPGGHPPLPVLTAVLCVSGFGGAASMLAFDLAREGSPTAGGSVSGMVNLGGFGAAIVAQSAIGLLVSIHLDYRIALLPLLALAMWGAVQVTRHADRGVAVA</sequence>
<protein>
    <submittedName>
        <fullName evidence="10">MFS transporter</fullName>
    </submittedName>
</protein>
<evidence type="ECO:0000256" key="2">
    <source>
        <dbReference type="ARBA" id="ARBA00008335"/>
    </source>
</evidence>
<feature type="domain" description="Major facilitator superfamily (MFS) profile" evidence="9">
    <location>
        <begin position="7"/>
        <end position="396"/>
    </location>
</feature>
<keyword evidence="7 8" id="KW-0472">Membrane</keyword>
<feature type="transmembrane region" description="Helical" evidence="8">
    <location>
        <begin position="214"/>
        <end position="232"/>
    </location>
</feature>
<feature type="transmembrane region" description="Helical" evidence="8">
    <location>
        <begin position="42"/>
        <end position="61"/>
    </location>
</feature>
<feature type="transmembrane region" description="Helical" evidence="8">
    <location>
        <begin position="276"/>
        <end position="297"/>
    </location>
</feature>
<keyword evidence="11" id="KW-1185">Reference proteome</keyword>
<feature type="transmembrane region" description="Helical" evidence="8">
    <location>
        <begin position="158"/>
        <end position="178"/>
    </location>
</feature>
<evidence type="ECO:0000256" key="1">
    <source>
        <dbReference type="ARBA" id="ARBA00004651"/>
    </source>
</evidence>
<dbReference type="SUPFAM" id="SSF103473">
    <property type="entry name" value="MFS general substrate transporter"/>
    <property type="match status" value="1"/>
</dbReference>
<name>A0A9X3S268_9ACTN</name>
<dbReference type="InterPro" id="IPR020846">
    <property type="entry name" value="MFS_dom"/>
</dbReference>
<dbReference type="PROSITE" id="PS50850">
    <property type="entry name" value="MFS"/>
    <property type="match status" value="1"/>
</dbReference>
<evidence type="ECO:0000256" key="8">
    <source>
        <dbReference type="SAM" id="Phobius"/>
    </source>
</evidence>
<proteinExistence type="inferred from homology"/>
<dbReference type="InterPro" id="IPR011701">
    <property type="entry name" value="MFS"/>
</dbReference>
<feature type="transmembrane region" description="Helical" evidence="8">
    <location>
        <begin position="303"/>
        <end position="326"/>
    </location>
</feature>
<keyword evidence="5 8" id="KW-0812">Transmembrane</keyword>
<keyword evidence="3" id="KW-0813">Transport</keyword>
<organism evidence="10 11">
    <name type="scientific">Solirubrobacter ginsenosidimutans</name>
    <dbReference type="NCBI Taxonomy" id="490573"/>
    <lineage>
        <taxon>Bacteria</taxon>
        <taxon>Bacillati</taxon>
        <taxon>Actinomycetota</taxon>
        <taxon>Thermoleophilia</taxon>
        <taxon>Solirubrobacterales</taxon>
        <taxon>Solirubrobacteraceae</taxon>
        <taxon>Solirubrobacter</taxon>
    </lineage>
</organism>